<sequence length="386" mass="40134">MVAGRVVSCSGGLLRMNGMRYRLLVAMVLVGQAGGQTLAHKNWAGSGMSAQSWWERAVFCRVSEGATLKQAEAQMDRMQAMGCDAVVLSPLGAGSTPVDAKLGSIEDADALIEDVGHRKMRLVLDLALAGATEEELTGRMRLWLNRGVAGFVLVGQPVDPGMVKRLRQVVAGALGVRVLIGDGAVPDAQMMVRHLGGGVAAVRAELAGASGPVVLSGSVGAAKVSAAVLLGNGAAAELPVEAGHAGLKAKRAFSADELMLWVPVGDASLVKQDEAGYAAMTAWDAKLVELHHGHEALRTGQATYLDHDAQGVLAWVVKGRVGVAPAIVLCNLSGKPVKVALRAEVKALGVKGGYLRPLLRSEEGKNYPSLDGVELGVDEVLVGEIR</sequence>
<keyword evidence="2" id="KW-1185">Reference proteome</keyword>
<proteinExistence type="predicted"/>
<organism evidence="1 2">
    <name type="scientific">Granulicella pectinivorans</name>
    <dbReference type="NCBI Taxonomy" id="474950"/>
    <lineage>
        <taxon>Bacteria</taxon>
        <taxon>Pseudomonadati</taxon>
        <taxon>Acidobacteriota</taxon>
        <taxon>Terriglobia</taxon>
        <taxon>Terriglobales</taxon>
        <taxon>Acidobacteriaceae</taxon>
        <taxon>Granulicella</taxon>
    </lineage>
</organism>
<dbReference type="AlphaFoldDB" id="A0A1I6LJ39"/>
<gene>
    <name evidence="1" type="ORF">SAMN05421771_0787</name>
</gene>
<name>A0A1I6LJ39_9BACT</name>
<dbReference type="EMBL" id="FOZL01000001">
    <property type="protein sequence ID" value="SFS03537.1"/>
    <property type="molecule type" value="Genomic_DNA"/>
</dbReference>
<protein>
    <recommendedName>
        <fullName evidence="3">Alpha-galactosidase</fullName>
    </recommendedName>
</protein>
<evidence type="ECO:0000313" key="2">
    <source>
        <dbReference type="Proteomes" id="UP000199024"/>
    </source>
</evidence>
<dbReference type="Gene3D" id="3.20.20.80">
    <property type="entry name" value="Glycosidases"/>
    <property type="match status" value="1"/>
</dbReference>
<dbReference type="SUPFAM" id="SSF51445">
    <property type="entry name" value="(Trans)glycosidases"/>
    <property type="match status" value="1"/>
</dbReference>
<reference evidence="1 2" key="1">
    <citation type="submission" date="2016-10" db="EMBL/GenBank/DDBJ databases">
        <authorList>
            <person name="de Groot N.N."/>
        </authorList>
    </citation>
    <scope>NUCLEOTIDE SEQUENCE [LARGE SCALE GENOMIC DNA]</scope>
    <source>
        <strain evidence="1 2">DSM 21001</strain>
    </source>
</reference>
<accession>A0A1I6LJ39</accession>
<evidence type="ECO:0008006" key="3">
    <source>
        <dbReference type="Google" id="ProtNLM"/>
    </source>
</evidence>
<evidence type="ECO:0000313" key="1">
    <source>
        <dbReference type="EMBL" id="SFS03537.1"/>
    </source>
</evidence>
<dbReference type="InterPro" id="IPR017853">
    <property type="entry name" value="GH"/>
</dbReference>
<dbReference type="Proteomes" id="UP000199024">
    <property type="component" value="Unassembled WGS sequence"/>
</dbReference>